<gene>
    <name evidence="2" type="ORF">MSZNOR_0016</name>
</gene>
<organism evidence="2 3">
    <name type="scientific">Methylocaldum szegediense</name>
    <dbReference type="NCBI Taxonomy" id="73780"/>
    <lineage>
        <taxon>Bacteria</taxon>
        <taxon>Pseudomonadati</taxon>
        <taxon>Pseudomonadota</taxon>
        <taxon>Gammaproteobacteria</taxon>
        <taxon>Methylococcales</taxon>
        <taxon>Methylococcaceae</taxon>
        <taxon>Methylocaldum</taxon>
    </lineage>
</organism>
<feature type="domain" description="Helix-turn-helix" evidence="1">
    <location>
        <begin position="5"/>
        <end position="44"/>
    </location>
</feature>
<dbReference type="InterPro" id="IPR009061">
    <property type="entry name" value="DNA-bd_dom_put_sf"/>
</dbReference>
<dbReference type="InterPro" id="IPR010093">
    <property type="entry name" value="SinI_DNA-bd"/>
</dbReference>
<dbReference type="EMBL" id="OX458333">
    <property type="protein sequence ID" value="CAI8717076.1"/>
    <property type="molecule type" value="Genomic_DNA"/>
</dbReference>
<evidence type="ECO:0000259" key="1">
    <source>
        <dbReference type="Pfam" id="PF12728"/>
    </source>
</evidence>
<keyword evidence="3" id="KW-1185">Reference proteome</keyword>
<name>A0ABN8WZK0_9GAMM</name>
<dbReference type="Proteomes" id="UP001162030">
    <property type="component" value="Chromosome"/>
</dbReference>
<accession>A0ABN8WZK0</accession>
<dbReference type="NCBIfam" id="TIGR01764">
    <property type="entry name" value="excise"/>
    <property type="match status" value="1"/>
</dbReference>
<dbReference type="SUPFAM" id="SSF46955">
    <property type="entry name" value="Putative DNA-binding domain"/>
    <property type="match status" value="1"/>
</dbReference>
<protein>
    <recommendedName>
        <fullName evidence="1">Helix-turn-helix domain-containing protein</fullName>
    </recommendedName>
</protein>
<evidence type="ECO:0000313" key="2">
    <source>
        <dbReference type="EMBL" id="CAI8717076.1"/>
    </source>
</evidence>
<dbReference type="InterPro" id="IPR041657">
    <property type="entry name" value="HTH_17"/>
</dbReference>
<evidence type="ECO:0000313" key="3">
    <source>
        <dbReference type="Proteomes" id="UP001162030"/>
    </source>
</evidence>
<dbReference type="RefSeq" id="WP_317963589.1">
    <property type="nucleotide sequence ID" value="NZ_OX458333.1"/>
</dbReference>
<dbReference type="Pfam" id="PF12728">
    <property type="entry name" value="HTH_17"/>
    <property type="match status" value="1"/>
</dbReference>
<proteinExistence type="predicted"/>
<reference evidence="2 3" key="1">
    <citation type="submission" date="2023-03" db="EMBL/GenBank/DDBJ databases">
        <authorList>
            <person name="Pearce D."/>
        </authorList>
    </citation>
    <scope>NUCLEOTIDE SEQUENCE [LARGE SCALE GENOMIC DNA]</scope>
    <source>
        <strain evidence="2">Msz</strain>
    </source>
</reference>
<sequence length="74" mass="8294">MAADLKVGKRTIYRLVAAKDIPAFEIGGTRRFSHQEIEQWIKRQTQGRRATSISSLASSRTATCWFTGECSLTC</sequence>